<accession>A0ABN1R4A7</accession>
<keyword evidence="5" id="KW-0418">Kinase</keyword>
<dbReference type="Proteomes" id="UP001500665">
    <property type="component" value="Unassembled WGS sequence"/>
</dbReference>
<evidence type="ECO:0000259" key="7">
    <source>
        <dbReference type="PROSITE" id="PS50011"/>
    </source>
</evidence>
<dbReference type="EC" id="2.7.11.1" evidence="1"/>
<dbReference type="CDD" id="cd14014">
    <property type="entry name" value="STKc_PknB_like"/>
    <property type="match status" value="1"/>
</dbReference>
<evidence type="ECO:0000259" key="8">
    <source>
        <dbReference type="PROSITE" id="PS50234"/>
    </source>
</evidence>
<dbReference type="PANTHER" id="PTHR43289:SF6">
    <property type="entry name" value="SERINE_THREONINE-PROTEIN KINASE NEKL-3"/>
    <property type="match status" value="1"/>
</dbReference>
<dbReference type="Gene3D" id="1.10.510.10">
    <property type="entry name" value="Transferase(Phosphotransferase) domain 1"/>
    <property type="match status" value="1"/>
</dbReference>
<dbReference type="PROSITE" id="PS50234">
    <property type="entry name" value="VWFA"/>
    <property type="match status" value="1"/>
</dbReference>
<evidence type="ECO:0000313" key="9">
    <source>
        <dbReference type="EMBL" id="GAA0951695.1"/>
    </source>
</evidence>
<dbReference type="PROSITE" id="PS50011">
    <property type="entry name" value="PROTEIN_KINASE_DOM"/>
    <property type="match status" value="1"/>
</dbReference>
<keyword evidence="4" id="KW-0547">Nucleotide-binding</keyword>
<dbReference type="PROSITE" id="PS00108">
    <property type="entry name" value="PROTEIN_KINASE_ST"/>
    <property type="match status" value="1"/>
</dbReference>
<reference evidence="9 10" key="1">
    <citation type="journal article" date="2019" name="Int. J. Syst. Evol. Microbiol.">
        <title>The Global Catalogue of Microorganisms (GCM) 10K type strain sequencing project: providing services to taxonomists for standard genome sequencing and annotation.</title>
        <authorList>
            <consortium name="The Broad Institute Genomics Platform"/>
            <consortium name="The Broad Institute Genome Sequencing Center for Infectious Disease"/>
            <person name="Wu L."/>
            <person name="Ma J."/>
        </authorList>
    </citation>
    <scope>NUCLEOTIDE SEQUENCE [LARGE SCALE GENOMIC DNA]</scope>
    <source>
        <strain evidence="9 10">JCM 10696</strain>
    </source>
</reference>
<dbReference type="InterPro" id="IPR036465">
    <property type="entry name" value="vWFA_dom_sf"/>
</dbReference>
<evidence type="ECO:0000256" key="4">
    <source>
        <dbReference type="ARBA" id="ARBA00022741"/>
    </source>
</evidence>
<keyword evidence="6" id="KW-0067">ATP-binding</keyword>
<proteinExistence type="predicted"/>
<dbReference type="RefSeq" id="WP_344241390.1">
    <property type="nucleotide sequence ID" value="NZ_BAAAHH010000011.1"/>
</dbReference>
<dbReference type="SUPFAM" id="SSF53300">
    <property type="entry name" value="vWA-like"/>
    <property type="match status" value="1"/>
</dbReference>
<evidence type="ECO:0000256" key="5">
    <source>
        <dbReference type="ARBA" id="ARBA00022777"/>
    </source>
</evidence>
<sequence>MTRRLDVPEEVAGYRVGEEVGRGGQAVVYLGVGEDGARGAVKVYGRGEDAEDRFGKEIAALREVPAGYAARLLDFGRLEDGRPYLVTEYLEGPTLKQRLDEVEDGRLGPGELRETALGTIVALAAFHAHGVVHRDFKPANVICAPDHPHVIDFGIARRAGSATTVWRGPVGTIAYMAPEQFSPGRAGFASDVFSWAVVMVHAATGGHPFRDEGDNADRVVERIRTQVPDLTAFPRPWRSLLRRCLHKNPRRRPAAERVRAIVEGLDDPVLTVPAARTTQETAVDPRPGAPGPVRWFERPVAGLALGAVLAGTAWGGAELAGGWAEDCPQPLVLRAMAPAESREELHRAGQGFAAAEAGDGCRPVQVVVSAQPSLEALRAGLLSGWADRLRTDPQPDVLMMSSSAEKAYVDPAAADEIPPGARPPRLVDLGGTGVRSAMTVAATAAAWGVLDAERRDGRWKDLPGLLERAEAHGIAVLRPNPDSAASGTLGSLAFYADPAVNGDRRRLNAFERQVARVPLADAGAAMCALEEQAQAVAIVPERVVAGYNAASTSGRSTGCGTGRRPTTFPLLQVEGLPRLDHPLVHVAWPGARSAERREYAERLRGWLAGHAARSDWPAGSVPLEPGALAGTQDLLKQTRGGRTVEVLIDRSGSMEQDAPGGVPLVTVRALTGDLLAELRENDRVGLAVFPGPGGRDPAELLARGPAGLQEVKAVREKVEDLEADAARTPLHRALAVRGAALNAADPAGVLVVFTDGADEDVSEDAAREAAVDMGVELGRQGAPRVVVVVLGGRGCADGVKTLDERLEGFVCVAAGRSSYEELRARLFVEIWR</sequence>
<name>A0ABN1R4A7_9ACTN</name>
<keyword evidence="3" id="KW-0808">Transferase</keyword>
<evidence type="ECO:0000256" key="2">
    <source>
        <dbReference type="ARBA" id="ARBA00022527"/>
    </source>
</evidence>
<dbReference type="SMART" id="SM00327">
    <property type="entry name" value="VWA"/>
    <property type="match status" value="1"/>
</dbReference>
<dbReference type="SUPFAM" id="SSF56112">
    <property type="entry name" value="Protein kinase-like (PK-like)"/>
    <property type="match status" value="1"/>
</dbReference>
<dbReference type="InterPro" id="IPR011009">
    <property type="entry name" value="Kinase-like_dom_sf"/>
</dbReference>
<dbReference type="InterPro" id="IPR008271">
    <property type="entry name" value="Ser/Thr_kinase_AS"/>
</dbReference>
<feature type="domain" description="Protein kinase" evidence="7">
    <location>
        <begin position="14"/>
        <end position="270"/>
    </location>
</feature>
<keyword evidence="2" id="KW-0723">Serine/threonine-protein kinase</keyword>
<keyword evidence="10" id="KW-1185">Reference proteome</keyword>
<evidence type="ECO:0000256" key="1">
    <source>
        <dbReference type="ARBA" id="ARBA00012513"/>
    </source>
</evidence>
<evidence type="ECO:0000256" key="3">
    <source>
        <dbReference type="ARBA" id="ARBA00022679"/>
    </source>
</evidence>
<dbReference type="InterPro" id="IPR000719">
    <property type="entry name" value="Prot_kinase_dom"/>
</dbReference>
<evidence type="ECO:0000313" key="10">
    <source>
        <dbReference type="Proteomes" id="UP001500665"/>
    </source>
</evidence>
<feature type="domain" description="VWFA" evidence="8">
    <location>
        <begin position="643"/>
        <end position="791"/>
    </location>
</feature>
<dbReference type="Pfam" id="PF00069">
    <property type="entry name" value="Pkinase"/>
    <property type="match status" value="1"/>
</dbReference>
<dbReference type="Gene3D" id="3.30.200.20">
    <property type="entry name" value="Phosphorylase Kinase, domain 1"/>
    <property type="match status" value="1"/>
</dbReference>
<protein>
    <recommendedName>
        <fullName evidence="1">non-specific serine/threonine protein kinase</fullName>
        <ecNumber evidence="1">2.7.11.1</ecNumber>
    </recommendedName>
</protein>
<organism evidence="9 10">
    <name type="scientific">Actinocorallia libanotica</name>
    <dbReference type="NCBI Taxonomy" id="46162"/>
    <lineage>
        <taxon>Bacteria</taxon>
        <taxon>Bacillati</taxon>
        <taxon>Actinomycetota</taxon>
        <taxon>Actinomycetes</taxon>
        <taxon>Streptosporangiales</taxon>
        <taxon>Thermomonosporaceae</taxon>
        <taxon>Actinocorallia</taxon>
    </lineage>
</organism>
<dbReference type="PANTHER" id="PTHR43289">
    <property type="entry name" value="MITOGEN-ACTIVATED PROTEIN KINASE KINASE KINASE 20-RELATED"/>
    <property type="match status" value="1"/>
</dbReference>
<evidence type="ECO:0000256" key="6">
    <source>
        <dbReference type="ARBA" id="ARBA00022840"/>
    </source>
</evidence>
<dbReference type="EMBL" id="BAAAHH010000011">
    <property type="protein sequence ID" value="GAA0951695.1"/>
    <property type="molecule type" value="Genomic_DNA"/>
</dbReference>
<comment type="caution">
    <text evidence="9">The sequence shown here is derived from an EMBL/GenBank/DDBJ whole genome shotgun (WGS) entry which is preliminary data.</text>
</comment>
<gene>
    <name evidence="9" type="ORF">GCM10009550_31610</name>
</gene>
<dbReference type="InterPro" id="IPR002035">
    <property type="entry name" value="VWF_A"/>
</dbReference>
<dbReference type="Gene3D" id="3.40.50.410">
    <property type="entry name" value="von Willebrand factor, type A domain"/>
    <property type="match status" value="1"/>
</dbReference>
<dbReference type="CDD" id="cd00198">
    <property type="entry name" value="vWFA"/>
    <property type="match status" value="1"/>
</dbReference>